<dbReference type="RefSeq" id="WP_000717788.1">
    <property type="nucleotide sequence ID" value="NZ_CAKLCW010000081.1"/>
</dbReference>
<organism evidence="1 2">
    <name type="scientific">Escherichia coli</name>
    <dbReference type="NCBI Taxonomy" id="562"/>
    <lineage>
        <taxon>Bacteria</taxon>
        <taxon>Pseudomonadati</taxon>
        <taxon>Pseudomonadota</taxon>
        <taxon>Gammaproteobacteria</taxon>
        <taxon>Enterobacterales</taxon>
        <taxon>Enterobacteriaceae</taxon>
        <taxon>Escherichia</taxon>
    </lineage>
</organism>
<reference evidence="1 2" key="1">
    <citation type="submission" date="2020-02" db="EMBL/GenBank/DDBJ databases">
        <authorList>
            <consortium name="PulseNet: The National Subtyping Network for Foodborne Disease Surveillance"/>
            <person name="Tarr C.L."/>
            <person name="Trees E."/>
            <person name="Katz L.S."/>
            <person name="Carleton-Romer H.A."/>
            <person name="Stroika S."/>
            <person name="Kucerova Z."/>
            <person name="Roache K.F."/>
            <person name="Sabol A.L."/>
            <person name="Besser J."/>
            <person name="Gerner-Smidt P."/>
        </authorList>
    </citation>
    <scope>NUCLEOTIDE SEQUENCE [LARGE SCALE GENOMIC DNA]</scope>
    <source>
        <strain evidence="1 2">PNUSAE005278</strain>
    </source>
</reference>
<protein>
    <submittedName>
        <fullName evidence="1">Uncharacterized protein</fullName>
    </submittedName>
</protein>
<evidence type="ECO:0000313" key="1">
    <source>
        <dbReference type="EMBL" id="EFF8954472.1"/>
    </source>
</evidence>
<name>A0A8S7NSB0_ECOLX</name>
<dbReference type="PROSITE" id="PS51257">
    <property type="entry name" value="PROKAR_LIPOPROTEIN"/>
    <property type="match status" value="1"/>
</dbReference>
<dbReference type="Proteomes" id="UP000524010">
    <property type="component" value="Unassembled WGS sequence"/>
</dbReference>
<comment type="caution">
    <text evidence="1">The sequence shown here is derived from an EMBL/GenBank/DDBJ whole genome shotgun (WGS) entry which is preliminary data.</text>
</comment>
<evidence type="ECO:0000313" key="2">
    <source>
        <dbReference type="Proteomes" id="UP000524010"/>
    </source>
</evidence>
<dbReference type="EMBL" id="AASRHK010000021">
    <property type="protein sequence ID" value="EFF8954472.1"/>
    <property type="molecule type" value="Genomic_DNA"/>
</dbReference>
<accession>A0A8S7NSB0</accession>
<dbReference type="Gene3D" id="3.30.110.70">
    <property type="entry name" value="Hypothetical protein apc22750. Chain B"/>
    <property type="match status" value="1"/>
</dbReference>
<proteinExistence type="predicted"/>
<dbReference type="AlphaFoldDB" id="A0A8S7NSB0"/>
<sequence>MKKIDSLRISKVAIISVSLLFLSACSTNNIENMPRDARVKFALMRAYSDNKFDNSTVIGEVLGLSCARQLGKTLVTPLPGGSAIATSSEGDITSESDAIQDMRYKAAMMGGDAIVNVVCKSGGVDWIHNCWSTVKCVGDVIKK</sequence>
<gene>
    <name evidence="1" type="ORF">BTB68_002422</name>
</gene>